<sequence>MEWVVADNNALGAAAGSDLGFWLAKTPDCDTACKSNIAKGIANGNLIVSVGGMAVAGGAQIVAATPEIAAMARAALEGCKAAPTICLNNAGIQVAEALTPGGVGAAGVIGVGKTAAEAATAQTEAVAVNATKSIFNKPIVQTIDAGKFGKLEVTELAKTGTKIDPAAKAGNLTVAGRALQKHGSREGSAFPVAKGNPEQINQQGQKILDGIIKTPGAKVQEGNRFGGFDVIAPDGRGARFDTQGNFRGFLEP</sequence>
<protein>
    <submittedName>
        <fullName evidence="1">Uncharacterized protein</fullName>
    </submittedName>
</protein>
<dbReference type="PATRIC" id="fig|286156.4.peg.3878"/>
<reference evidence="1 2" key="1">
    <citation type="submission" date="2015-12" db="EMBL/GenBank/DDBJ databases">
        <title>Genome comparisons provide insights into the role of secondary metabolites in the pathogenic phase of the Photorhabdus life cycle.</title>
        <authorList>
            <person name="Tobias N.J."/>
            <person name="Mishra B."/>
            <person name="Gupta D.K."/>
            <person name="Thines M."/>
            <person name="Stinear T.P."/>
            <person name="Bode H.B."/>
        </authorList>
    </citation>
    <scope>NUCLEOTIDE SEQUENCE [LARGE SCALE GENOMIC DNA]</scope>
    <source>
        <strain evidence="1 2">PB68.1</strain>
    </source>
</reference>
<evidence type="ECO:0000313" key="1">
    <source>
        <dbReference type="EMBL" id="OCQ51418.1"/>
    </source>
</evidence>
<keyword evidence="2" id="KW-1185">Reference proteome</keyword>
<dbReference type="RefSeq" id="WP_065824108.1">
    <property type="nucleotide sequence ID" value="NZ_CAWMQZ010000135.1"/>
</dbReference>
<proteinExistence type="predicted"/>
<dbReference type="AlphaFoldDB" id="A0A1C0U0G6"/>
<dbReference type="EMBL" id="LOMY01000135">
    <property type="protein sequence ID" value="OCQ51418.1"/>
    <property type="molecule type" value="Genomic_DNA"/>
</dbReference>
<name>A0A1C0U0G6_9GAMM</name>
<organism evidence="1 2">
    <name type="scientific">Photorhabdus australis subsp. thailandensis</name>
    <dbReference type="NCBI Taxonomy" id="2805096"/>
    <lineage>
        <taxon>Bacteria</taxon>
        <taxon>Pseudomonadati</taxon>
        <taxon>Pseudomonadota</taxon>
        <taxon>Gammaproteobacteria</taxon>
        <taxon>Enterobacterales</taxon>
        <taxon>Morganellaceae</taxon>
        <taxon>Photorhabdus</taxon>
    </lineage>
</organism>
<comment type="caution">
    <text evidence="1">The sequence shown here is derived from an EMBL/GenBank/DDBJ whole genome shotgun (WGS) entry which is preliminary data.</text>
</comment>
<dbReference type="Proteomes" id="UP000093476">
    <property type="component" value="Unassembled WGS sequence"/>
</dbReference>
<gene>
    <name evidence="1" type="ORF">Ppb6_03391</name>
</gene>
<evidence type="ECO:0000313" key="2">
    <source>
        <dbReference type="Proteomes" id="UP000093476"/>
    </source>
</evidence>
<dbReference type="STRING" id="286156.Ppb6_03391"/>
<accession>A0A1C0U0G6</accession>